<evidence type="ECO:0000313" key="3">
    <source>
        <dbReference type="Proteomes" id="UP000001996"/>
    </source>
</evidence>
<name>A5DUR4_LODEL</name>
<sequence>MFDMYNYIEVYTFPSEYNPFFVLLFQTSPSPTPSVFHPLFRGKTSLFILIFVSVSISLTYYSRLEHSLFQKHYSSVCLNVMYIKSSVYIRTHTTPTHKWINVGENSKEGLNRIKTQPCCFILTLILSFFLSFFLSFSFTHIHTLSYHLPPPPSFLLH</sequence>
<feature type="transmembrane region" description="Helical" evidence="1">
    <location>
        <begin position="44"/>
        <end position="61"/>
    </location>
</feature>
<keyword evidence="3" id="KW-1185">Reference proteome</keyword>
<gene>
    <name evidence="2" type="ORF">LELG_01100</name>
</gene>
<organism evidence="2 3">
    <name type="scientific">Lodderomyces elongisporus (strain ATCC 11503 / CBS 2605 / JCM 1781 / NBRC 1676 / NRRL YB-4239)</name>
    <name type="common">Yeast</name>
    <name type="synonym">Saccharomyces elongisporus</name>
    <dbReference type="NCBI Taxonomy" id="379508"/>
    <lineage>
        <taxon>Eukaryota</taxon>
        <taxon>Fungi</taxon>
        <taxon>Dikarya</taxon>
        <taxon>Ascomycota</taxon>
        <taxon>Saccharomycotina</taxon>
        <taxon>Pichiomycetes</taxon>
        <taxon>Debaryomycetaceae</taxon>
        <taxon>Candida/Lodderomyces clade</taxon>
        <taxon>Lodderomyces</taxon>
    </lineage>
</organism>
<protein>
    <submittedName>
        <fullName evidence="2">Uncharacterized protein</fullName>
    </submittedName>
</protein>
<dbReference type="InParanoid" id="A5DUR4"/>
<dbReference type="AlphaFoldDB" id="A5DUR4"/>
<keyword evidence="1" id="KW-0472">Membrane</keyword>
<keyword evidence="1" id="KW-1133">Transmembrane helix</keyword>
<dbReference type="VEuPathDB" id="FungiDB:LELG_01100"/>
<dbReference type="EMBL" id="CH981524">
    <property type="protein sequence ID" value="EDK42922.1"/>
    <property type="molecule type" value="Genomic_DNA"/>
</dbReference>
<accession>A5DUR4</accession>
<keyword evidence="1" id="KW-0812">Transmembrane</keyword>
<evidence type="ECO:0000256" key="1">
    <source>
        <dbReference type="SAM" id="Phobius"/>
    </source>
</evidence>
<dbReference type="HOGENOM" id="CLU_1678228_0_0_1"/>
<dbReference type="Proteomes" id="UP000001996">
    <property type="component" value="Unassembled WGS sequence"/>
</dbReference>
<feature type="transmembrane region" description="Helical" evidence="1">
    <location>
        <begin position="119"/>
        <end position="141"/>
    </location>
</feature>
<reference evidence="2 3" key="1">
    <citation type="journal article" date="2009" name="Nature">
        <title>Evolution of pathogenicity and sexual reproduction in eight Candida genomes.</title>
        <authorList>
            <person name="Butler G."/>
            <person name="Rasmussen M.D."/>
            <person name="Lin M.F."/>
            <person name="Santos M.A."/>
            <person name="Sakthikumar S."/>
            <person name="Munro C.A."/>
            <person name="Rheinbay E."/>
            <person name="Grabherr M."/>
            <person name="Forche A."/>
            <person name="Reedy J.L."/>
            <person name="Agrafioti I."/>
            <person name="Arnaud M.B."/>
            <person name="Bates S."/>
            <person name="Brown A.J."/>
            <person name="Brunke S."/>
            <person name="Costanzo M.C."/>
            <person name="Fitzpatrick D.A."/>
            <person name="de Groot P.W."/>
            <person name="Harris D."/>
            <person name="Hoyer L.L."/>
            <person name="Hube B."/>
            <person name="Klis F.M."/>
            <person name="Kodira C."/>
            <person name="Lennard N."/>
            <person name="Logue M.E."/>
            <person name="Martin R."/>
            <person name="Neiman A.M."/>
            <person name="Nikolaou E."/>
            <person name="Quail M.A."/>
            <person name="Quinn J."/>
            <person name="Santos M.C."/>
            <person name="Schmitzberger F.F."/>
            <person name="Sherlock G."/>
            <person name="Shah P."/>
            <person name="Silverstein K.A."/>
            <person name="Skrzypek M.S."/>
            <person name="Soll D."/>
            <person name="Staggs R."/>
            <person name="Stansfield I."/>
            <person name="Stumpf M.P."/>
            <person name="Sudbery P.E."/>
            <person name="Srikantha T."/>
            <person name="Zeng Q."/>
            <person name="Berman J."/>
            <person name="Berriman M."/>
            <person name="Heitman J."/>
            <person name="Gow N.A."/>
            <person name="Lorenz M.C."/>
            <person name="Birren B.W."/>
            <person name="Kellis M."/>
            <person name="Cuomo C.A."/>
        </authorList>
    </citation>
    <scope>NUCLEOTIDE SEQUENCE [LARGE SCALE GENOMIC DNA]</scope>
    <source>
        <strain evidence="3">ATCC 11503 / BCRC 21390 / CBS 2605 / JCM 1781 / NBRC 1676 / NRRL YB-4239</strain>
    </source>
</reference>
<evidence type="ECO:0000313" key="2">
    <source>
        <dbReference type="EMBL" id="EDK42922.1"/>
    </source>
</evidence>
<proteinExistence type="predicted"/>